<dbReference type="PROSITE" id="PS50865">
    <property type="entry name" value="ZF_MYND_2"/>
    <property type="match status" value="1"/>
</dbReference>
<proteinExistence type="predicted"/>
<evidence type="ECO:0000256" key="4">
    <source>
        <dbReference type="PROSITE-ProRule" id="PRU00134"/>
    </source>
</evidence>
<sequence length="1014" mass="106902">MPRKRQEQQREQMLQSLEAAARRLHALLQSQPASQLLQQPPPAAAADLTHQQQDLLTSSDMLLQALLETHKQLHAAAAAPAPGRALGLVLRQQAARSAGTLLVWLQQRPERLRFDLMQQMLLSGADADAAITAVLWMRACAWLDIMAQGLAIAEQAPQPGCSVAALAAAILQQLEQSGLLSSMPASTVPLMQAIRKQWSSTAEDWTPYHSVIVTVRALMCVTDVSCRWARALVPAALQHAALQATAQLMQQLHGCATQLPAATAGAGGSSSSSSSSSSPHAEYIEAQIAAMGVICRLYGLVQEQQLSADSTLQAEQLLEDPAVQWLLLQPLVAFVVLLHLHHAARKQQQQQQQQRRPGTTLQLLPIPAFHQDMPLPGGQAYLDAAAAMMQVDYSRLQDSDAHNTWSEASLAVAMLDAGLEAWSMCGVRDQACSNVMLSAAAVRLVLELQLLAADAVQQQQQQQQTRPEPLHLLANCNNLLATQLRLSMQITGGGCLPPEVLQQAGLQLLQALAAPLQLLKVLNADRHAVSSEELSAMLGSSQQLYALRAAVEGAAATDDGVPAAVQHGRLTALAAAHPEAYTALIDCCMRSEQLQPADMLAAADLLAPAIRALLVSDTALANTAAVAGLASALTSLAKRAVQFIRAAASMQQEQPPAAEAEVEAAAYFVALAPTLVKRLFILPFLDGKEALVGTSSSSSSSQVHASCALLAVVLARSIVQLADAMEAAGPQLLFDSLVVSPGFYERWAPTEANDAEVAMVVVPMRLIDEGEHSMNAEWHWREVWQPNVLCAINSVCSFLDRHSTPAAAAAAAATGVCSAAGCASTDGASGRRTATSAAGDTASSSSISAHAQLSSSSSSSSSGSSQQVQWRYLLDLQQLSPRWAAAVAEYRVIFEALDQQAGEDPAVIAPLAQQLGTGGGVAGLATTIISNAHIEQQYAAALELCRALAAAAPLPVVCNNPGCDSLDGLSEAAAASKACAGCRCRYCSAACQTADWRRHKRACRLLAAAGQACV</sequence>
<dbReference type="Gene3D" id="6.10.140.2220">
    <property type="match status" value="1"/>
</dbReference>
<reference evidence="6 7" key="1">
    <citation type="submission" date="2016-10" db="EMBL/GenBank/DDBJ databases">
        <authorList>
            <person name="Cai Z."/>
        </authorList>
    </citation>
    <scope>NUCLEOTIDE SEQUENCE [LARGE SCALE GENOMIC DNA]</scope>
</reference>
<dbReference type="SUPFAM" id="SSF144232">
    <property type="entry name" value="HIT/MYND zinc finger-like"/>
    <property type="match status" value="1"/>
</dbReference>
<evidence type="ECO:0000256" key="1">
    <source>
        <dbReference type="ARBA" id="ARBA00022723"/>
    </source>
</evidence>
<dbReference type="GO" id="GO:0008270">
    <property type="term" value="F:zinc ion binding"/>
    <property type="evidence" value="ECO:0007669"/>
    <property type="project" value="UniProtKB-KW"/>
</dbReference>
<dbReference type="AlphaFoldDB" id="A0A383VLF2"/>
<keyword evidence="7" id="KW-1185">Reference proteome</keyword>
<keyword evidence="2 4" id="KW-0863">Zinc-finger</keyword>
<evidence type="ECO:0000256" key="3">
    <source>
        <dbReference type="ARBA" id="ARBA00022833"/>
    </source>
</evidence>
<evidence type="ECO:0000256" key="2">
    <source>
        <dbReference type="ARBA" id="ARBA00022771"/>
    </source>
</evidence>
<protein>
    <recommendedName>
        <fullName evidence="5">MYND-type domain-containing protein</fullName>
    </recommendedName>
</protein>
<evidence type="ECO:0000259" key="5">
    <source>
        <dbReference type="PROSITE" id="PS50865"/>
    </source>
</evidence>
<evidence type="ECO:0000313" key="6">
    <source>
        <dbReference type="EMBL" id="SZX65572.1"/>
    </source>
</evidence>
<evidence type="ECO:0000313" key="7">
    <source>
        <dbReference type="Proteomes" id="UP000256970"/>
    </source>
</evidence>
<keyword evidence="3" id="KW-0862">Zinc</keyword>
<feature type="domain" description="MYND-type" evidence="5">
    <location>
        <begin position="958"/>
        <end position="1003"/>
    </location>
</feature>
<gene>
    <name evidence="6" type="ORF">BQ4739_LOCUS6052</name>
</gene>
<keyword evidence="1" id="KW-0479">Metal-binding</keyword>
<dbReference type="Pfam" id="PF01753">
    <property type="entry name" value="zf-MYND"/>
    <property type="match status" value="1"/>
</dbReference>
<dbReference type="Proteomes" id="UP000256970">
    <property type="component" value="Unassembled WGS sequence"/>
</dbReference>
<dbReference type="EMBL" id="FNXT01000650">
    <property type="protein sequence ID" value="SZX65572.1"/>
    <property type="molecule type" value="Genomic_DNA"/>
</dbReference>
<accession>A0A383VLF2</accession>
<organism evidence="6 7">
    <name type="scientific">Tetradesmus obliquus</name>
    <name type="common">Green alga</name>
    <name type="synonym">Acutodesmus obliquus</name>
    <dbReference type="NCBI Taxonomy" id="3088"/>
    <lineage>
        <taxon>Eukaryota</taxon>
        <taxon>Viridiplantae</taxon>
        <taxon>Chlorophyta</taxon>
        <taxon>core chlorophytes</taxon>
        <taxon>Chlorophyceae</taxon>
        <taxon>CS clade</taxon>
        <taxon>Sphaeropleales</taxon>
        <taxon>Scenedesmaceae</taxon>
        <taxon>Tetradesmus</taxon>
    </lineage>
</organism>
<name>A0A383VLF2_TETOB</name>
<dbReference type="InterPro" id="IPR002893">
    <property type="entry name" value="Znf_MYND"/>
</dbReference>